<name>A0ABR0PNB8_GOSAR</name>
<feature type="compositionally biased region" description="Low complexity" evidence="1">
    <location>
        <begin position="68"/>
        <end position="78"/>
    </location>
</feature>
<reference evidence="2 3" key="1">
    <citation type="submission" date="2023-03" db="EMBL/GenBank/DDBJ databases">
        <title>WGS of Gossypium arboreum.</title>
        <authorList>
            <person name="Yu D."/>
        </authorList>
    </citation>
    <scope>NUCLEOTIDE SEQUENCE [LARGE SCALE GENOMIC DNA]</scope>
    <source>
        <tissue evidence="2">Leaf</tissue>
    </source>
</reference>
<accession>A0ABR0PNB8</accession>
<comment type="caution">
    <text evidence="2">The sequence shown here is derived from an EMBL/GenBank/DDBJ whole genome shotgun (WGS) entry which is preliminary data.</text>
</comment>
<dbReference type="Proteomes" id="UP001358586">
    <property type="component" value="Chromosome 6"/>
</dbReference>
<sequence>MSTPIRLTLENFGEFLKLPPRGELNEKDPYNLALNADFKLDLATNTWVKYVHHFPQDDHNEELEEQYPLPASSSAQSSAQPLSNEMFAIILSAVTSLNETFRGFNTQVDDAFEGVNMFLV</sequence>
<organism evidence="2 3">
    <name type="scientific">Gossypium arboreum</name>
    <name type="common">Tree cotton</name>
    <name type="synonym">Gossypium nanking</name>
    <dbReference type="NCBI Taxonomy" id="29729"/>
    <lineage>
        <taxon>Eukaryota</taxon>
        <taxon>Viridiplantae</taxon>
        <taxon>Streptophyta</taxon>
        <taxon>Embryophyta</taxon>
        <taxon>Tracheophyta</taxon>
        <taxon>Spermatophyta</taxon>
        <taxon>Magnoliopsida</taxon>
        <taxon>eudicotyledons</taxon>
        <taxon>Gunneridae</taxon>
        <taxon>Pentapetalae</taxon>
        <taxon>rosids</taxon>
        <taxon>malvids</taxon>
        <taxon>Malvales</taxon>
        <taxon>Malvaceae</taxon>
        <taxon>Malvoideae</taxon>
        <taxon>Gossypium</taxon>
    </lineage>
</organism>
<proteinExistence type="predicted"/>
<evidence type="ECO:0000256" key="1">
    <source>
        <dbReference type="SAM" id="MobiDB-lite"/>
    </source>
</evidence>
<keyword evidence="3" id="KW-1185">Reference proteome</keyword>
<gene>
    <name evidence="2" type="ORF">PVK06_020609</name>
</gene>
<feature type="region of interest" description="Disordered" evidence="1">
    <location>
        <begin position="59"/>
        <end position="78"/>
    </location>
</feature>
<evidence type="ECO:0000313" key="3">
    <source>
        <dbReference type="Proteomes" id="UP001358586"/>
    </source>
</evidence>
<evidence type="ECO:0000313" key="2">
    <source>
        <dbReference type="EMBL" id="KAK5825745.1"/>
    </source>
</evidence>
<dbReference type="EMBL" id="JARKNE010000006">
    <property type="protein sequence ID" value="KAK5825745.1"/>
    <property type="molecule type" value="Genomic_DNA"/>
</dbReference>
<protein>
    <submittedName>
        <fullName evidence="2">Uncharacterized protein</fullName>
    </submittedName>
</protein>